<organism evidence="2 3">
    <name type="scientific">Pigmentiphaga daeguensis</name>
    <dbReference type="NCBI Taxonomy" id="414049"/>
    <lineage>
        <taxon>Bacteria</taxon>
        <taxon>Pseudomonadati</taxon>
        <taxon>Pseudomonadota</taxon>
        <taxon>Betaproteobacteria</taxon>
        <taxon>Burkholderiales</taxon>
        <taxon>Alcaligenaceae</taxon>
        <taxon>Pigmentiphaga</taxon>
    </lineage>
</organism>
<dbReference type="Gene3D" id="3.40.190.10">
    <property type="entry name" value="Periplasmic binding protein-like II"/>
    <property type="match status" value="2"/>
</dbReference>
<keyword evidence="3" id="KW-1185">Reference proteome</keyword>
<reference evidence="2 3" key="1">
    <citation type="journal article" date="2019" name="Int. J. Syst. Evol. Microbiol.">
        <title>The Global Catalogue of Microorganisms (GCM) 10K type strain sequencing project: providing services to taxonomists for standard genome sequencing and annotation.</title>
        <authorList>
            <consortium name="The Broad Institute Genomics Platform"/>
            <consortium name="The Broad Institute Genome Sequencing Center for Infectious Disease"/>
            <person name="Wu L."/>
            <person name="Ma J."/>
        </authorList>
    </citation>
    <scope>NUCLEOTIDE SEQUENCE [LARGE SCALE GENOMIC DNA]</scope>
    <source>
        <strain evidence="2 3">JCM 14330</strain>
    </source>
</reference>
<name>A0ABN1CIM7_9BURK</name>
<dbReference type="SUPFAM" id="SSF53850">
    <property type="entry name" value="Periplasmic binding protein-like II"/>
    <property type="match status" value="1"/>
</dbReference>
<dbReference type="Proteomes" id="UP001501706">
    <property type="component" value="Unassembled WGS sequence"/>
</dbReference>
<dbReference type="InterPro" id="IPR015168">
    <property type="entry name" value="SsuA/THI5"/>
</dbReference>
<dbReference type="Pfam" id="PF09084">
    <property type="entry name" value="NMT1"/>
    <property type="match status" value="1"/>
</dbReference>
<accession>A0ABN1CIM7</accession>
<feature type="domain" description="SsuA/THI5-like" evidence="1">
    <location>
        <begin position="12"/>
        <end position="215"/>
    </location>
</feature>
<dbReference type="PANTHER" id="PTHR31528">
    <property type="entry name" value="4-AMINO-5-HYDROXYMETHYL-2-METHYLPYRIMIDINE PHOSPHATE SYNTHASE THI11-RELATED"/>
    <property type="match status" value="1"/>
</dbReference>
<evidence type="ECO:0000313" key="2">
    <source>
        <dbReference type="EMBL" id="GAA0519863.1"/>
    </source>
</evidence>
<comment type="caution">
    <text evidence="2">The sequence shown here is derived from an EMBL/GenBank/DDBJ whole genome shotgun (WGS) entry which is preliminary data.</text>
</comment>
<dbReference type="PANTHER" id="PTHR31528:SF3">
    <property type="entry name" value="THIAMINE BIOSYNTHESIS PROTEIN HI_0357-RELATED"/>
    <property type="match status" value="1"/>
</dbReference>
<dbReference type="InterPro" id="IPR027939">
    <property type="entry name" value="NMT1/THI5"/>
</dbReference>
<proteinExistence type="predicted"/>
<dbReference type="EMBL" id="BAAAEN010000018">
    <property type="protein sequence ID" value="GAA0519863.1"/>
    <property type="molecule type" value="Genomic_DNA"/>
</dbReference>
<protein>
    <submittedName>
        <fullName evidence="2">ABC transporter substrate-binding protein</fullName>
    </submittedName>
</protein>
<gene>
    <name evidence="2" type="ORF">GCM10009097_41780</name>
</gene>
<evidence type="ECO:0000313" key="3">
    <source>
        <dbReference type="Proteomes" id="UP001501706"/>
    </source>
</evidence>
<evidence type="ECO:0000259" key="1">
    <source>
        <dbReference type="Pfam" id="PF09084"/>
    </source>
</evidence>
<sequence>MFIGWRAEAEWGGFFQAVAKGIYRKHGLDVEIRLGNPQSNPTPMLLAGRVDFTAGSSGTSLNAAREGAPLMSVAAIFQKDPRVLIAHPNQGVDRIEQIKDRTVLVGALGMATFWPYLRGRFGFTDDQVKPYTFSLAPFLADKKVVQQGLITNEPLALKKAGVENPVSFLLADYGWDPYMTTIVTTRDNVEKRPQFVQKFVDASIEGWYSYLYDDPSPGNELIKRNNPEMTDEQIAFAIQAMKERGLIDSGDAKRLGIGAMTDARWEHFYRSMVDVGVLPSGLDVRKAYTLKFVNKKVGMR</sequence>